<dbReference type="KEGG" id="fcr:HYN56_20575"/>
<reference evidence="1 2" key="1">
    <citation type="submission" date="2018-05" db="EMBL/GenBank/DDBJ databases">
        <title>Genome sequencing of Flavobacterium sp. HYN0056.</title>
        <authorList>
            <person name="Yi H."/>
            <person name="Baek C."/>
        </authorList>
    </citation>
    <scope>NUCLEOTIDE SEQUENCE [LARGE SCALE GENOMIC DNA]</scope>
    <source>
        <strain evidence="1 2">HYN0056</strain>
    </source>
</reference>
<dbReference type="OrthoDB" id="1149023at2"/>
<sequence>MKKQYLIIRFLLFISVIQLYACENKKQPIATKKGMLFTLKYENQDCSDEILVNDVPVISFFGLGGGFSLKKEINQYILKPGKQDITIRIYPQKKTETSFDETVNKTAKVKISVKKNTEPLSILDLAEAREKGIQTEWEILSFETPKIESDKSFMEFKTSFNVNDKDITWKIKGWSESRDLRNDPDLRKHVDAFYKNFKSILASKKQQEYLKLLKTSIHEEAESKPWFGADLEKDLSNEMLQYANEERNFIYPCENAEMKFYGNGKIVTLICKDSTTYGYSPLISKTAKNAMPKVHIFYLHKPKGSNELEIIR</sequence>
<gene>
    <name evidence="1" type="ORF">HYN56_20575</name>
</gene>
<keyword evidence="2" id="KW-1185">Reference proteome</keyword>
<organism evidence="1 2">
    <name type="scientific">Flavobacterium crocinum</name>
    <dbReference type="NCBI Taxonomy" id="2183896"/>
    <lineage>
        <taxon>Bacteria</taxon>
        <taxon>Pseudomonadati</taxon>
        <taxon>Bacteroidota</taxon>
        <taxon>Flavobacteriia</taxon>
        <taxon>Flavobacteriales</taxon>
        <taxon>Flavobacteriaceae</taxon>
        <taxon>Flavobacterium</taxon>
    </lineage>
</organism>
<proteinExistence type="predicted"/>
<accession>A0A2S1YQY8</accession>
<evidence type="ECO:0000313" key="1">
    <source>
        <dbReference type="EMBL" id="AWK06486.1"/>
    </source>
</evidence>
<dbReference type="RefSeq" id="WP_109193901.1">
    <property type="nucleotide sequence ID" value="NZ_CP029255.1"/>
</dbReference>
<dbReference type="Proteomes" id="UP000245250">
    <property type="component" value="Chromosome"/>
</dbReference>
<protein>
    <submittedName>
        <fullName evidence="1">Uncharacterized protein</fullName>
    </submittedName>
</protein>
<name>A0A2S1YQY8_9FLAO</name>
<dbReference type="EMBL" id="CP029255">
    <property type="protein sequence ID" value="AWK06486.1"/>
    <property type="molecule type" value="Genomic_DNA"/>
</dbReference>
<evidence type="ECO:0000313" key="2">
    <source>
        <dbReference type="Proteomes" id="UP000245250"/>
    </source>
</evidence>
<dbReference type="AlphaFoldDB" id="A0A2S1YQY8"/>